<dbReference type="NCBIfam" id="NF008009">
    <property type="entry name" value="PRK10738.1"/>
    <property type="match status" value="1"/>
</dbReference>
<dbReference type="Pfam" id="PF02566">
    <property type="entry name" value="OsmC"/>
    <property type="match status" value="1"/>
</dbReference>
<dbReference type="SUPFAM" id="SSF82784">
    <property type="entry name" value="OsmC-like"/>
    <property type="match status" value="1"/>
</dbReference>
<dbReference type="InterPro" id="IPR036102">
    <property type="entry name" value="OsmC/Ohrsf"/>
</dbReference>
<dbReference type="Proteomes" id="UP001260715">
    <property type="component" value="Unassembled WGS sequence"/>
</dbReference>
<dbReference type="InterPro" id="IPR015946">
    <property type="entry name" value="KH_dom-like_a/b"/>
</dbReference>
<name>A0ABU1PD91_9BURK</name>
<dbReference type="Gene3D" id="2.20.25.10">
    <property type="match status" value="1"/>
</dbReference>
<accession>A0ABU1PD91</accession>
<dbReference type="PANTHER" id="PTHR34352:SF1">
    <property type="entry name" value="PROTEIN YHFA"/>
    <property type="match status" value="1"/>
</dbReference>
<dbReference type="InterPro" id="IPR003718">
    <property type="entry name" value="OsmC/Ohr_fam"/>
</dbReference>
<organism evidence="1 2">
    <name type="scientific">Herbaspirillum frisingense</name>
    <dbReference type="NCBI Taxonomy" id="92645"/>
    <lineage>
        <taxon>Bacteria</taxon>
        <taxon>Pseudomonadati</taxon>
        <taxon>Pseudomonadota</taxon>
        <taxon>Betaproteobacteria</taxon>
        <taxon>Burkholderiales</taxon>
        <taxon>Oxalobacteraceae</taxon>
        <taxon>Herbaspirillum</taxon>
    </lineage>
</organism>
<sequence length="152" mass="16478">MECTVRWTGLSGMTFTAETGSGHLLTMDGAPDGGGRNLAPRPMEVVLAGTGGCTAYDVVVILRKSGQDVRGCDVTLKSERADSDPKVFTKIHFHFTVRGRNLKTNVVERAIKLSHDKYCSASIMLEKTAEMTHSFEIIDDLTDISSAAAQQQ</sequence>
<dbReference type="RefSeq" id="WP_102662137.1">
    <property type="nucleotide sequence ID" value="NZ_CP049139.1"/>
</dbReference>
<dbReference type="PANTHER" id="PTHR34352">
    <property type="entry name" value="PROTEIN YHFA"/>
    <property type="match status" value="1"/>
</dbReference>
<evidence type="ECO:0000313" key="2">
    <source>
        <dbReference type="Proteomes" id="UP001260715"/>
    </source>
</evidence>
<keyword evidence="2" id="KW-1185">Reference proteome</keyword>
<proteinExistence type="predicted"/>
<comment type="caution">
    <text evidence="1">The sequence shown here is derived from an EMBL/GenBank/DDBJ whole genome shotgun (WGS) entry which is preliminary data.</text>
</comment>
<dbReference type="Gene3D" id="3.30.300.20">
    <property type="match status" value="1"/>
</dbReference>
<evidence type="ECO:0000313" key="1">
    <source>
        <dbReference type="EMBL" id="MDR6583128.1"/>
    </source>
</evidence>
<protein>
    <submittedName>
        <fullName evidence="1">Redox protein</fullName>
    </submittedName>
</protein>
<reference evidence="1 2" key="1">
    <citation type="submission" date="2023-07" db="EMBL/GenBank/DDBJ databases">
        <title>Sorghum-associated microbial communities from plants grown in Nebraska, USA.</title>
        <authorList>
            <person name="Schachtman D."/>
        </authorList>
    </citation>
    <scope>NUCLEOTIDE SEQUENCE [LARGE SCALE GENOMIC DNA]</scope>
    <source>
        <strain evidence="1 2">596</strain>
    </source>
</reference>
<dbReference type="EMBL" id="JAVDSJ010000002">
    <property type="protein sequence ID" value="MDR6583128.1"/>
    <property type="molecule type" value="Genomic_DNA"/>
</dbReference>
<gene>
    <name evidence="1" type="ORF">J2W50_001326</name>
</gene>